<dbReference type="Pfam" id="PF04917">
    <property type="entry name" value="Shufflon_N"/>
    <property type="match status" value="1"/>
</dbReference>
<dbReference type="OrthoDB" id="7220054at2"/>
<dbReference type="AlphaFoldDB" id="A0A1N6FEB9"/>
<feature type="domain" description="Bacterial shufflon protein N-terminal" evidence="2">
    <location>
        <begin position="43"/>
        <end position="244"/>
    </location>
</feature>
<evidence type="ECO:0000313" key="4">
    <source>
        <dbReference type="Proteomes" id="UP000184694"/>
    </source>
</evidence>
<evidence type="ECO:0000259" key="2">
    <source>
        <dbReference type="Pfam" id="PF04917"/>
    </source>
</evidence>
<protein>
    <submittedName>
        <fullName evidence="3">Shufflon protein, N-terminal constant region</fullName>
    </submittedName>
</protein>
<keyword evidence="1" id="KW-0812">Transmembrane</keyword>
<organism evidence="3 4">
    <name type="scientific">Halodesulfovibrio marinisediminis DSM 17456</name>
    <dbReference type="NCBI Taxonomy" id="1121457"/>
    <lineage>
        <taxon>Bacteria</taxon>
        <taxon>Pseudomonadati</taxon>
        <taxon>Thermodesulfobacteriota</taxon>
        <taxon>Desulfovibrionia</taxon>
        <taxon>Desulfovibrionales</taxon>
        <taxon>Desulfovibrionaceae</taxon>
        <taxon>Halodesulfovibrio</taxon>
    </lineage>
</organism>
<evidence type="ECO:0000313" key="3">
    <source>
        <dbReference type="EMBL" id="SIN93556.1"/>
    </source>
</evidence>
<evidence type="ECO:0000256" key="1">
    <source>
        <dbReference type="SAM" id="Phobius"/>
    </source>
</evidence>
<dbReference type="RefSeq" id="WP_074216099.1">
    <property type="nucleotide sequence ID" value="NZ_FSRG01000004.1"/>
</dbReference>
<name>A0A1N6FEB9_9BACT</name>
<dbReference type="Proteomes" id="UP000184694">
    <property type="component" value="Unassembled WGS sequence"/>
</dbReference>
<dbReference type="EMBL" id="FSRG01000004">
    <property type="protein sequence ID" value="SIN93556.1"/>
    <property type="molecule type" value="Genomic_DNA"/>
</dbReference>
<accession>A0A1N6FEB9</accession>
<proteinExistence type="predicted"/>
<sequence length="386" mass="42150">MEKHKKPTPNAQSGFATVDVMAALLMLLILTPTLLGYIEDGLEKSKQRAIADHLSAVTKAVSKYTKEHRATLLAAATATASKEVPFNDVRSAGFLPPSFSNKNAWGQTYRIFVLEPESETLQAVVLTYGGRTHDTAKPKFASATVPATAALVGANGGFIPTGLLTGQSNQELRGAFSGWVLPLSATDIPVPPAGHLGSLVFYDQYDIRQDYLYRFAVPGKPELNEMRTELDMTSNAIRNVGEIQFAKHDTVPASFCDAPEDEGRVFLHKDYGLYICREQKAQTVADTGNTDLVRTTALAANGDRFKKPKCPEGTNTTPAIFVSPTIVAEGALAKPMVTFQSWALDLGDEWEVKLRVKTDEEEGYQFPTSNYARMNVQTYCAKDTND</sequence>
<reference evidence="4" key="1">
    <citation type="submission" date="2016-11" db="EMBL/GenBank/DDBJ databases">
        <authorList>
            <person name="Varghese N."/>
            <person name="Submissions S."/>
        </authorList>
    </citation>
    <scope>NUCLEOTIDE SEQUENCE [LARGE SCALE GENOMIC DNA]</scope>
    <source>
        <strain evidence="4">DSM 17456</strain>
    </source>
</reference>
<keyword evidence="4" id="KW-1185">Reference proteome</keyword>
<gene>
    <name evidence="3" type="ORF">SAMN02745161_1267</name>
</gene>
<dbReference type="STRING" id="1121457.SAMN02745161_1267"/>
<keyword evidence="1" id="KW-0472">Membrane</keyword>
<dbReference type="InterPro" id="IPR007001">
    <property type="entry name" value="Shufflon_N"/>
</dbReference>
<keyword evidence="1" id="KW-1133">Transmembrane helix</keyword>
<feature type="transmembrane region" description="Helical" evidence="1">
    <location>
        <begin position="20"/>
        <end position="38"/>
    </location>
</feature>